<dbReference type="GO" id="GO:0005085">
    <property type="term" value="F:guanyl-nucleotide exchange factor activity"/>
    <property type="evidence" value="ECO:0007669"/>
    <property type="project" value="InterPro"/>
</dbReference>
<dbReference type="InterPro" id="IPR000219">
    <property type="entry name" value="DH_dom"/>
</dbReference>
<dbReference type="GO" id="GO:0000935">
    <property type="term" value="C:division septum"/>
    <property type="evidence" value="ECO:0007669"/>
    <property type="project" value="TreeGrafter"/>
</dbReference>
<dbReference type="Pfam" id="PF00621">
    <property type="entry name" value="RhoGEF"/>
    <property type="match status" value="1"/>
</dbReference>
<dbReference type="PROSITE" id="PS50010">
    <property type="entry name" value="DH_2"/>
    <property type="match status" value="1"/>
</dbReference>
<dbReference type="InterPro" id="IPR010481">
    <property type="entry name" value="Cdc24/Scd1_N"/>
</dbReference>
<dbReference type="PANTHER" id="PTHR47339">
    <property type="entry name" value="CELL DIVISION CONTROL PROTEIN 24"/>
    <property type="match status" value="1"/>
</dbReference>
<dbReference type="OrthoDB" id="5101752at2759"/>
<name>A0A9P5HNT6_9HYPO</name>
<dbReference type="Pfam" id="PF06395">
    <property type="entry name" value="CDC24"/>
    <property type="match status" value="1"/>
</dbReference>
<evidence type="ECO:0000313" key="3">
    <source>
        <dbReference type="Proteomes" id="UP000722485"/>
    </source>
</evidence>
<dbReference type="Gene3D" id="1.10.418.10">
    <property type="entry name" value="Calponin-like domain"/>
    <property type="match status" value="1"/>
</dbReference>
<sequence length="407" mass="46913">MRYILPASQLSGTAADAVSIAPQNSLEISFAVSSPESVSQLNSPILVTSNTTKQQVDAPRSVHQICVSLKQRLTQVPGFHQFIEQLDEVDLINSLRNLFREGYPLLTIYNSLHPSKELRVQDYTATEAEKSEIAIFQFIQACREELNVPPSDRFVIADLVGNDTSRFVKVVHVINYYILDLAEKRGYLIRRQQHVEEKRPGTCTGSQITPRDHIVKELVDTERKYFEALEHLYDLKKTLENMATIPSEMIDQIFLNIDAIIHFQRRFLTQIEVTNKMPTPKQQWGSPFVMYEDEFDVYQKFVSNSRDAARIIKNELIKHAENEEMKQNLIAGHDAAERVLHRLNEVMDRDLLEEVFKDLLNRMNDWKNYKVEQFGKLILHGTYAIITTKVDKQKEVSLKLLGIGSQH</sequence>
<dbReference type="GO" id="GO:0005737">
    <property type="term" value="C:cytoplasm"/>
    <property type="evidence" value="ECO:0007669"/>
    <property type="project" value="TreeGrafter"/>
</dbReference>
<gene>
    <name evidence="2" type="ORF">G7Z17_g319</name>
</gene>
<dbReference type="InterPro" id="IPR053026">
    <property type="entry name" value="CDC42_GEF"/>
</dbReference>
<feature type="domain" description="DH" evidence="1">
    <location>
        <begin position="210"/>
        <end position="314"/>
    </location>
</feature>
<dbReference type="AlphaFoldDB" id="A0A9P5HNT6"/>
<dbReference type="PANTHER" id="PTHR47339:SF1">
    <property type="entry name" value="CELL DIVISION CONTROL PROTEIN 24"/>
    <property type="match status" value="1"/>
</dbReference>
<protein>
    <recommendedName>
        <fullName evidence="1">DH domain-containing protein</fullName>
    </recommendedName>
</protein>
<dbReference type="GO" id="GO:0005634">
    <property type="term" value="C:nucleus"/>
    <property type="evidence" value="ECO:0007669"/>
    <property type="project" value="TreeGrafter"/>
</dbReference>
<organism evidence="2 3">
    <name type="scientific">Cylindrodendrum hubeiense</name>
    <dbReference type="NCBI Taxonomy" id="595255"/>
    <lineage>
        <taxon>Eukaryota</taxon>
        <taxon>Fungi</taxon>
        <taxon>Dikarya</taxon>
        <taxon>Ascomycota</taxon>
        <taxon>Pezizomycotina</taxon>
        <taxon>Sordariomycetes</taxon>
        <taxon>Hypocreomycetidae</taxon>
        <taxon>Hypocreales</taxon>
        <taxon>Nectriaceae</taxon>
        <taxon>Cylindrodendrum</taxon>
    </lineage>
</organism>
<evidence type="ECO:0000313" key="2">
    <source>
        <dbReference type="EMBL" id="KAF7558011.1"/>
    </source>
</evidence>
<proteinExistence type="predicted"/>
<reference evidence="2" key="1">
    <citation type="submission" date="2020-03" db="EMBL/GenBank/DDBJ databases">
        <title>Draft Genome Sequence of Cylindrodendrum hubeiense.</title>
        <authorList>
            <person name="Buettner E."/>
            <person name="Kellner H."/>
        </authorList>
    </citation>
    <scope>NUCLEOTIDE SEQUENCE</scope>
    <source>
        <strain evidence="2">IHI 201604</strain>
    </source>
</reference>
<accession>A0A9P5HNT6</accession>
<dbReference type="Proteomes" id="UP000722485">
    <property type="component" value="Unassembled WGS sequence"/>
</dbReference>
<keyword evidence="3" id="KW-1185">Reference proteome</keyword>
<evidence type="ECO:0000259" key="1">
    <source>
        <dbReference type="PROSITE" id="PS50010"/>
    </source>
</evidence>
<dbReference type="EMBL" id="JAANBB010000002">
    <property type="protein sequence ID" value="KAF7558011.1"/>
    <property type="molecule type" value="Genomic_DNA"/>
</dbReference>
<dbReference type="SUPFAM" id="SSF48065">
    <property type="entry name" value="DBL homology domain (DH-domain)"/>
    <property type="match status" value="1"/>
</dbReference>
<dbReference type="InterPro" id="IPR035899">
    <property type="entry name" value="DBL_dom_sf"/>
</dbReference>
<dbReference type="GO" id="GO:0043332">
    <property type="term" value="C:mating projection tip"/>
    <property type="evidence" value="ECO:0007669"/>
    <property type="project" value="TreeGrafter"/>
</dbReference>
<dbReference type="GO" id="GO:0031106">
    <property type="term" value="P:septin ring organization"/>
    <property type="evidence" value="ECO:0007669"/>
    <property type="project" value="TreeGrafter"/>
</dbReference>
<comment type="caution">
    <text evidence="2">The sequence shown here is derived from an EMBL/GenBank/DDBJ whole genome shotgun (WGS) entry which is preliminary data.</text>
</comment>
<dbReference type="SMART" id="SM00325">
    <property type="entry name" value="RhoGEF"/>
    <property type="match status" value="1"/>
</dbReference>
<dbReference type="Gene3D" id="1.20.900.10">
    <property type="entry name" value="Dbl homology (DH) domain"/>
    <property type="match status" value="1"/>
</dbReference>
<dbReference type="InterPro" id="IPR036872">
    <property type="entry name" value="CH_dom_sf"/>
</dbReference>
<dbReference type="GO" id="GO:0030010">
    <property type="term" value="P:establishment of cell polarity"/>
    <property type="evidence" value="ECO:0007669"/>
    <property type="project" value="TreeGrafter"/>
</dbReference>